<dbReference type="Proteomes" id="UP000475862">
    <property type="component" value="Unassembled WGS sequence"/>
</dbReference>
<dbReference type="PANTHER" id="PTHR33939">
    <property type="entry name" value="PROTEIN CBG22215"/>
    <property type="match status" value="1"/>
</dbReference>
<dbReference type="GO" id="GO:0003676">
    <property type="term" value="F:nucleic acid binding"/>
    <property type="evidence" value="ECO:0007669"/>
    <property type="project" value="InterPro"/>
</dbReference>
<proteinExistence type="predicted"/>
<dbReference type="InterPro" id="IPR036397">
    <property type="entry name" value="RNaseH_sf"/>
</dbReference>
<comment type="caution">
    <text evidence="1">The sequence shown here is derived from an EMBL/GenBank/DDBJ whole genome shotgun (WGS) entry which is preliminary data.</text>
</comment>
<accession>A0A6G0T1G0</accession>
<organism evidence="1 2">
    <name type="scientific">Aphis glycines</name>
    <name type="common">Soybean aphid</name>
    <dbReference type="NCBI Taxonomy" id="307491"/>
    <lineage>
        <taxon>Eukaryota</taxon>
        <taxon>Metazoa</taxon>
        <taxon>Ecdysozoa</taxon>
        <taxon>Arthropoda</taxon>
        <taxon>Hexapoda</taxon>
        <taxon>Insecta</taxon>
        <taxon>Pterygota</taxon>
        <taxon>Neoptera</taxon>
        <taxon>Paraneoptera</taxon>
        <taxon>Hemiptera</taxon>
        <taxon>Sternorrhyncha</taxon>
        <taxon>Aphidomorpha</taxon>
        <taxon>Aphidoidea</taxon>
        <taxon>Aphididae</taxon>
        <taxon>Aphidini</taxon>
        <taxon>Aphis</taxon>
        <taxon>Aphis</taxon>
    </lineage>
</organism>
<evidence type="ECO:0008006" key="3">
    <source>
        <dbReference type="Google" id="ProtNLM"/>
    </source>
</evidence>
<sequence length="304" mass="35086">MIINFYKDTLIADPDIMYDNLLTRVSTASGIGIGTVKKTISEYKRTGQILSSPMNKKKRPTVVDKVDDFDKNAIRQKIHAFWFRREIPTLSKMIQTVKDDPDLPNLSRSSFQRLLKSMQFEYTKRDRNSALTEREDLVNWRRHYISEIRRYRQEGRTIYFLDETWINAGDCSSRVWVDQTIKSHRDAFHRGLTTDSRNPTGKGKGLIVVHIGSAEGFIAGGLLCFESKKNTSDYHDEMNGKTFLEWFCGVLPLLKDNSVIVMDNAPYHSVKTEQSPTTSWKKADIIQWLESKGAETTPEMIKFD</sequence>
<dbReference type="Gene3D" id="3.30.420.10">
    <property type="entry name" value="Ribonuclease H-like superfamily/Ribonuclease H"/>
    <property type="match status" value="1"/>
</dbReference>
<dbReference type="OrthoDB" id="6624730at2759"/>
<protein>
    <recommendedName>
        <fullName evidence="3">Tc1-like transposase DDE domain-containing protein</fullName>
    </recommendedName>
</protein>
<dbReference type="PANTHER" id="PTHR33939:SF1">
    <property type="entry name" value="DUF4371 DOMAIN-CONTAINING PROTEIN"/>
    <property type="match status" value="1"/>
</dbReference>
<keyword evidence="2" id="KW-1185">Reference proteome</keyword>
<gene>
    <name evidence="1" type="ORF">AGLY_015140</name>
</gene>
<evidence type="ECO:0000313" key="2">
    <source>
        <dbReference type="Proteomes" id="UP000475862"/>
    </source>
</evidence>
<name>A0A6G0T1G0_APHGL</name>
<dbReference type="AlphaFoldDB" id="A0A6G0T1G0"/>
<evidence type="ECO:0000313" key="1">
    <source>
        <dbReference type="EMBL" id="KAE9524419.1"/>
    </source>
</evidence>
<reference evidence="1 2" key="1">
    <citation type="submission" date="2019-08" db="EMBL/GenBank/DDBJ databases">
        <title>The genome of the soybean aphid Biotype 1, its phylome, world population structure and adaptation to the North American continent.</title>
        <authorList>
            <person name="Giordano R."/>
            <person name="Donthu R.K."/>
            <person name="Hernandez A.G."/>
            <person name="Wright C.L."/>
            <person name="Zimin A.V."/>
        </authorList>
    </citation>
    <scope>NUCLEOTIDE SEQUENCE [LARGE SCALE GENOMIC DNA]</scope>
    <source>
        <tissue evidence="1">Whole aphids</tissue>
    </source>
</reference>
<dbReference type="EMBL" id="VYZN01000068">
    <property type="protein sequence ID" value="KAE9524419.1"/>
    <property type="molecule type" value="Genomic_DNA"/>
</dbReference>